<dbReference type="InterPro" id="IPR012337">
    <property type="entry name" value="RNaseH-like_sf"/>
</dbReference>
<dbReference type="RefSeq" id="XP_053536945.1">
    <property type="nucleotide sequence ID" value="XM_053680970.1"/>
</dbReference>
<dbReference type="RefSeq" id="XP_053536947.1">
    <property type="nucleotide sequence ID" value="XM_053680972.1"/>
</dbReference>
<dbReference type="GO" id="GO:0015074">
    <property type="term" value="P:DNA integration"/>
    <property type="evidence" value="ECO:0007669"/>
    <property type="project" value="InterPro"/>
</dbReference>
<feature type="compositionally biased region" description="Basic and acidic residues" evidence="2">
    <location>
        <begin position="455"/>
        <end position="464"/>
    </location>
</feature>
<dbReference type="Pfam" id="PF00665">
    <property type="entry name" value="rve"/>
    <property type="match status" value="1"/>
</dbReference>
<evidence type="ECO:0000259" key="3">
    <source>
        <dbReference type="PROSITE" id="PS50994"/>
    </source>
</evidence>
<dbReference type="Proteomes" id="UP000221080">
    <property type="component" value="Chromosome 6"/>
</dbReference>
<evidence type="ECO:0000313" key="6">
    <source>
        <dbReference type="RefSeq" id="XP_053536946.1"/>
    </source>
</evidence>
<dbReference type="InterPro" id="IPR036397">
    <property type="entry name" value="RNaseH_sf"/>
</dbReference>
<dbReference type="OrthoDB" id="8947436at2759"/>
<dbReference type="InterPro" id="IPR050951">
    <property type="entry name" value="Retrovirus_Pol_polyprotein"/>
</dbReference>
<feature type="region of interest" description="Disordered" evidence="2">
    <location>
        <begin position="450"/>
        <end position="489"/>
    </location>
</feature>
<name>A0A9F7R179_ICTPU</name>
<evidence type="ECO:0000256" key="1">
    <source>
        <dbReference type="ARBA" id="ARBA00039658"/>
    </source>
</evidence>
<proteinExistence type="predicted"/>
<feature type="compositionally biased region" description="Low complexity" evidence="2">
    <location>
        <begin position="466"/>
        <end position="479"/>
    </location>
</feature>
<sequence length="558" mass="61557">MTATGPRRGRFLTQDGESRRLRHPQGHNGARVKEIQNDAGVSEILSWLKRGAQKDGAGIWRSVEGLCIAPVSLLPCLIKDAHGVDHVNKTEMIRKIRQEWWSPQLASQVDQMVNVCAVCINHNVRKNLTTPLGHIPPPTGPFRHLMMTHIDMGAELQVDGKRFLLVIVDRFSRWVEATATSGEDVESAAKFLCCEVIPRFGIPDFLSSDNGIHFISNVLKNVTSALKIDHKLGCVYLPESQSAMDPGYRTLTNKLAKICDESHLNWVQALPLALMKIRSQINRMTHLTPHEMLTGRPMPMAYTKGPYIEPSEAQLEGEMQDYMRILTRIHRQLYSQVREAIHGGDGVREDVRLVAPGDKIHIRMFKRKSLLGARREGPFTVVAATASAVRVEERDHWYHLNQCVWAGAGTGRGGPTTPGPATTGQPMEAEVLTDSDSDTSFMGPAYGTRAQAKRRAVDRLDRPAQSDAGSSTGSSFLSSPYDDIDPVTSPRAEAGDVAAVPLVTPPEAELLSTLATLWQSDNLDDPMPMSTIDLGILQDLEVQLRTPPVPVPPELRSP</sequence>
<dbReference type="KEGG" id="ipu:128632922"/>
<dbReference type="Pfam" id="PF17921">
    <property type="entry name" value="Integrase_H2C2"/>
    <property type="match status" value="1"/>
</dbReference>
<dbReference type="RefSeq" id="XP_053536946.1">
    <property type="nucleotide sequence ID" value="XM_053680971.1"/>
</dbReference>
<gene>
    <name evidence="5 6 7" type="primary">LOC128632922</name>
</gene>
<protein>
    <recommendedName>
        <fullName evidence="1">Gypsy retrotransposon integrase-like protein 1</fullName>
    </recommendedName>
</protein>
<feature type="domain" description="Integrase catalytic" evidence="3">
    <location>
        <begin position="132"/>
        <end position="305"/>
    </location>
</feature>
<evidence type="ECO:0000256" key="2">
    <source>
        <dbReference type="SAM" id="MobiDB-lite"/>
    </source>
</evidence>
<dbReference type="GO" id="GO:0003676">
    <property type="term" value="F:nucleic acid binding"/>
    <property type="evidence" value="ECO:0007669"/>
    <property type="project" value="InterPro"/>
</dbReference>
<evidence type="ECO:0000313" key="5">
    <source>
        <dbReference type="RefSeq" id="XP_053536945.1"/>
    </source>
</evidence>
<dbReference type="PANTHER" id="PTHR37984">
    <property type="entry name" value="PROTEIN CBG26694"/>
    <property type="match status" value="1"/>
</dbReference>
<keyword evidence="4" id="KW-1185">Reference proteome</keyword>
<dbReference type="Gene3D" id="1.10.340.70">
    <property type="match status" value="1"/>
</dbReference>
<reference evidence="5 6" key="2">
    <citation type="submission" date="2025-04" db="UniProtKB">
        <authorList>
            <consortium name="RefSeq"/>
        </authorList>
    </citation>
    <scope>IDENTIFICATION</scope>
    <source>
        <tissue evidence="5 6">Blood</tissue>
    </source>
</reference>
<dbReference type="PANTHER" id="PTHR37984:SF5">
    <property type="entry name" value="PROTEIN NYNRIN-LIKE"/>
    <property type="match status" value="1"/>
</dbReference>
<accession>A0A9F7R179</accession>
<dbReference type="SUPFAM" id="SSF53098">
    <property type="entry name" value="Ribonuclease H-like"/>
    <property type="match status" value="1"/>
</dbReference>
<dbReference type="Gene3D" id="3.30.420.10">
    <property type="entry name" value="Ribonuclease H-like superfamily/Ribonuclease H"/>
    <property type="match status" value="1"/>
</dbReference>
<dbReference type="Gene3D" id="2.30.30.850">
    <property type="match status" value="1"/>
</dbReference>
<dbReference type="InterPro" id="IPR001584">
    <property type="entry name" value="Integrase_cat-core"/>
</dbReference>
<reference evidence="4" key="1">
    <citation type="journal article" date="2016" name="Nat. Commun.">
        <title>The channel catfish genome sequence provides insights into the evolution of scale formation in teleosts.</title>
        <authorList>
            <person name="Liu Z."/>
            <person name="Liu S."/>
            <person name="Yao J."/>
            <person name="Bao L."/>
            <person name="Zhang J."/>
            <person name="Li Y."/>
            <person name="Jiang C."/>
            <person name="Sun L."/>
            <person name="Wang R."/>
            <person name="Zhang Y."/>
            <person name="Zhou T."/>
            <person name="Zeng Q."/>
            <person name="Fu Q."/>
            <person name="Gao S."/>
            <person name="Li N."/>
            <person name="Koren S."/>
            <person name="Jiang Y."/>
            <person name="Zimin A."/>
            <person name="Xu P."/>
            <person name="Phillippy A.M."/>
            <person name="Geng X."/>
            <person name="Song L."/>
            <person name="Sun F."/>
            <person name="Li C."/>
            <person name="Wang X."/>
            <person name="Chen A."/>
            <person name="Jin Y."/>
            <person name="Yuan Z."/>
            <person name="Yang Y."/>
            <person name="Tan S."/>
            <person name="Peatman E."/>
            <person name="Lu J."/>
            <person name="Qin Z."/>
            <person name="Dunham R."/>
            <person name="Li Z."/>
            <person name="Sonstegard T."/>
            <person name="Feng J."/>
            <person name="Danzmann R.G."/>
            <person name="Schroeder S."/>
            <person name="Scheffler B."/>
            <person name="Duke M.V."/>
            <person name="Ballard L."/>
            <person name="Kucuktas H."/>
            <person name="Kaltenboeck L."/>
            <person name="Liu H."/>
            <person name="Armbruster J."/>
            <person name="Xie Y."/>
            <person name="Kirby M.L."/>
            <person name="Tian Y."/>
            <person name="Flanagan M.E."/>
            <person name="Mu W."/>
            <person name="Waldbieser G.C."/>
        </authorList>
    </citation>
    <scope>NUCLEOTIDE SEQUENCE [LARGE SCALE GENOMIC DNA]</scope>
    <source>
        <strain evidence="4">SDA103</strain>
    </source>
</reference>
<evidence type="ECO:0000313" key="7">
    <source>
        <dbReference type="RefSeq" id="XP_053536947.1"/>
    </source>
</evidence>
<dbReference type="InterPro" id="IPR041588">
    <property type="entry name" value="Integrase_H2C2"/>
</dbReference>
<dbReference type="GeneID" id="128632922"/>
<dbReference type="AlphaFoldDB" id="A0A9F7R179"/>
<evidence type="ECO:0000313" key="4">
    <source>
        <dbReference type="Proteomes" id="UP000221080"/>
    </source>
</evidence>
<dbReference type="PROSITE" id="PS50994">
    <property type="entry name" value="INTEGRASE"/>
    <property type="match status" value="1"/>
</dbReference>
<organism evidence="4 5">
    <name type="scientific">Ictalurus punctatus</name>
    <name type="common">Channel catfish</name>
    <name type="synonym">Silurus punctatus</name>
    <dbReference type="NCBI Taxonomy" id="7998"/>
    <lineage>
        <taxon>Eukaryota</taxon>
        <taxon>Metazoa</taxon>
        <taxon>Chordata</taxon>
        <taxon>Craniata</taxon>
        <taxon>Vertebrata</taxon>
        <taxon>Euteleostomi</taxon>
        <taxon>Actinopterygii</taxon>
        <taxon>Neopterygii</taxon>
        <taxon>Teleostei</taxon>
        <taxon>Ostariophysi</taxon>
        <taxon>Siluriformes</taxon>
        <taxon>Ictaluridae</taxon>
        <taxon>Ictalurus</taxon>
    </lineage>
</organism>